<feature type="domain" description="Ribosomal protein/NADH dehydrogenase" evidence="6">
    <location>
        <begin position="40"/>
        <end position="146"/>
    </location>
</feature>
<protein>
    <recommendedName>
        <fullName evidence="6">Ribosomal protein/NADH dehydrogenase domain-containing protein</fullName>
    </recommendedName>
</protein>
<dbReference type="EMBL" id="JBEFKJ010000003">
    <property type="protein sequence ID" value="KAL2046783.1"/>
    <property type="molecule type" value="Genomic_DNA"/>
</dbReference>
<keyword evidence="3" id="KW-0496">Mitochondrion</keyword>
<evidence type="ECO:0000256" key="2">
    <source>
        <dbReference type="ARBA" id="ARBA00022980"/>
    </source>
</evidence>
<keyword evidence="4" id="KW-0687">Ribonucleoprotein</keyword>
<evidence type="ECO:0000259" key="6">
    <source>
        <dbReference type="SMART" id="SM00916"/>
    </source>
</evidence>
<dbReference type="Pfam" id="PF05047">
    <property type="entry name" value="L51_S25_CI-B8"/>
    <property type="match status" value="1"/>
</dbReference>
<comment type="caution">
    <text evidence="7">The sequence shown here is derived from an EMBL/GenBank/DDBJ whole genome shotgun (WGS) entry which is preliminary data.</text>
</comment>
<dbReference type="SMART" id="SM00916">
    <property type="entry name" value="L51_S25_CI-B8"/>
    <property type="match status" value="1"/>
</dbReference>
<accession>A0ABR4AM13</accession>
<proteinExistence type="predicted"/>
<feature type="region of interest" description="Disordered" evidence="5">
    <location>
        <begin position="142"/>
        <end position="176"/>
    </location>
</feature>
<dbReference type="InterPro" id="IPR040049">
    <property type="entry name" value="Ribosomal_mS25/mL61"/>
</dbReference>
<keyword evidence="2" id="KW-0689">Ribosomal protein</keyword>
<evidence type="ECO:0000256" key="4">
    <source>
        <dbReference type="ARBA" id="ARBA00023274"/>
    </source>
</evidence>
<reference evidence="7 8" key="1">
    <citation type="submission" date="2024-09" db="EMBL/GenBank/DDBJ databases">
        <title>Rethinking Asexuality: The Enigmatic Case of Functional Sexual Genes in Lepraria (Stereocaulaceae).</title>
        <authorList>
            <person name="Doellman M."/>
            <person name="Sun Y."/>
            <person name="Barcenas-Pena A."/>
            <person name="Lumbsch H.T."/>
            <person name="Grewe F."/>
        </authorList>
    </citation>
    <scope>NUCLEOTIDE SEQUENCE [LARGE SCALE GENOMIC DNA]</scope>
    <source>
        <strain evidence="7 8">Mercado 3170</strain>
    </source>
</reference>
<feature type="compositionally biased region" description="Basic and acidic residues" evidence="5">
    <location>
        <begin position="156"/>
        <end position="174"/>
    </location>
</feature>
<dbReference type="Proteomes" id="UP001590950">
    <property type="component" value="Unassembled WGS sequence"/>
</dbReference>
<organism evidence="7 8">
    <name type="scientific">Stereocaulon virgatum</name>
    <dbReference type="NCBI Taxonomy" id="373712"/>
    <lineage>
        <taxon>Eukaryota</taxon>
        <taxon>Fungi</taxon>
        <taxon>Dikarya</taxon>
        <taxon>Ascomycota</taxon>
        <taxon>Pezizomycotina</taxon>
        <taxon>Lecanoromycetes</taxon>
        <taxon>OSLEUM clade</taxon>
        <taxon>Lecanoromycetidae</taxon>
        <taxon>Lecanorales</taxon>
        <taxon>Lecanorineae</taxon>
        <taxon>Stereocaulaceae</taxon>
        <taxon>Stereocaulon</taxon>
    </lineage>
</organism>
<dbReference type="PANTHER" id="PTHR13274:SF2">
    <property type="entry name" value="SMALL RIBOSOMAL SUBUNIT PROTEIN MS25"/>
    <property type="match status" value="1"/>
</dbReference>
<sequence>MNVAQRTKKLKAKLLDIRIGPGAAILPGDVKKIHLDFARKINDGHFGARKVWRNYLPRLKYHNPAISMTINRTDDQEGPATLTVHFAPPSNTTSPTASPAPAPASSTSLSTPPSSHNASRRVETIDMKHKQDSEILSKLLELTNATPYEPSPDELAEMREVDDDKMRSDRDKKAQMRLNQIRRQEQALLDQARGAGKLESASL</sequence>
<comment type="subcellular location">
    <subcellularLocation>
        <location evidence="1">Mitochondrion</location>
    </subcellularLocation>
</comment>
<evidence type="ECO:0000256" key="5">
    <source>
        <dbReference type="SAM" id="MobiDB-lite"/>
    </source>
</evidence>
<name>A0ABR4AM13_9LECA</name>
<keyword evidence="8" id="KW-1185">Reference proteome</keyword>
<evidence type="ECO:0000313" key="8">
    <source>
        <dbReference type="Proteomes" id="UP001590950"/>
    </source>
</evidence>
<gene>
    <name evidence="7" type="ORF">N7G274_000801</name>
</gene>
<evidence type="ECO:0000256" key="3">
    <source>
        <dbReference type="ARBA" id="ARBA00023128"/>
    </source>
</evidence>
<evidence type="ECO:0000313" key="7">
    <source>
        <dbReference type="EMBL" id="KAL2046783.1"/>
    </source>
</evidence>
<dbReference type="PANTHER" id="PTHR13274">
    <property type="entry name" value="MITOCHONDRIAL RIBOSOMAL PROTEIN S25"/>
    <property type="match status" value="1"/>
</dbReference>
<dbReference type="InterPro" id="IPR036249">
    <property type="entry name" value="Thioredoxin-like_sf"/>
</dbReference>
<dbReference type="InterPro" id="IPR007741">
    <property type="entry name" value="Ribosomal_mL43/mS25/NADH_DH"/>
</dbReference>
<evidence type="ECO:0000256" key="1">
    <source>
        <dbReference type="ARBA" id="ARBA00004173"/>
    </source>
</evidence>
<feature type="region of interest" description="Disordered" evidence="5">
    <location>
        <begin position="75"/>
        <end position="121"/>
    </location>
</feature>
<dbReference type="SUPFAM" id="SSF52833">
    <property type="entry name" value="Thioredoxin-like"/>
    <property type="match status" value="1"/>
</dbReference>
<feature type="compositionally biased region" description="Low complexity" evidence="5">
    <location>
        <begin position="87"/>
        <end position="115"/>
    </location>
</feature>